<evidence type="ECO:0000313" key="3">
    <source>
        <dbReference type="Proteomes" id="UP000019484"/>
    </source>
</evidence>
<proteinExistence type="predicted"/>
<dbReference type="HOGENOM" id="CLU_393276_0_0_1"/>
<dbReference type="AlphaFoldDB" id="W9ZKL1"/>
<keyword evidence="3" id="KW-1185">Reference proteome</keyword>
<sequence length="711" mass="79523">MEPDSSNLGQDVLDTRAQSSTPPLRMDGQVTASHDIFERHRSLVHWVLTNDGFFHPDAQIALSARKGFHAVVADGRSLASGTRIASCPMPITLSVLNALDVAPFSNHGTHFPDSFLRSQASQPESLQAFFLLEQLVLGAKSWWAPYIYTLPTVDDVSHAQFENEADLLWLEGTNLKGGFSAQTAKWHGMFLRGIDQLKQLHWSNAVNGAYTWPRFRWAAAIFGSRSFTSQVLDDTLPADRARLQQRRDNKDPCDLAKLFSQRFGVLLPLVDLLNHKPGAKVEWQARYSFVGLQILEPYESGEELCNNYGPRDNEGLLLAYGFTIPNNPFDHVAISIRVPPGSPLAVARTWKPDPRSDPERRCFIFSHQHPQSTSARSLETSLFSFDLLDSVSLLCANERELNPVNARKQTIMSACLGEKPTFEDGRIILATISQLLTDCTERAARLRATDPATKHPTIAPANTKQQHAKIYRDSQLSIIQTAIAVCKYVLKSATTEETNQGILASLSREMPASIFQNLQSLSSRHDRLTHPHELLHSTALLGMLPDSLSMALQKCSSEVENNLQRVNGWQRDTSANLDKTRLAIIVSALYGEYAHGVRLPHRISQWLQQLVEWYPLDSESWAYVPAPGPWEPGEEPPAELMNLLAARAAMSPKMPAESNFKRWLRPERICWGWNVMEEELVRVPTTVLDPGNTGAEPGRPSSSILIYCPRY</sequence>
<dbReference type="OrthoDB" id="42889at2759"/>
<gene>
    <name evidence="2" type="ORF">A1O1_00162</name>
</gene>
<evidence type="ECO:0000313" key="2">
    <source>
        <dbReference type="EMBL" id="EXJ95044.1"/>
    </source>
</evidence>
<dbReference type="SUPFAM" id="SSF82199">
    <property type="entry name" value="SET domain"/>
    <property type="match status" value="1"/>
</dbReference>
<accession>W9ZKL1</accession>
<evidence type="ECO:0000256" key="1">
    <source>
        <dbReference type="SAM" id="MobiDB-lite"/>
    </source>
</evidence>
<dbReference type="PANTHER" id="PTHR13271:SF135">
    <property type="entry name" value="SET DOMAIN PROTEIN (AFU_ORTHOLOGUE AFUA_4G11040)"/>
    <property type="match status" value="1"/>
</dbReference>
<dbReference type="GeneID" id="19155072"/>
<dbReference type="PANTHER" id="PTHR13271">
    <property type="entry name" value="UNCHARACTERIZED PUTATIVE METHYLTRANSFERASE"/>
    <property type="match status" value="1"/>
</dbReference>
<dbReference type="STRING" id="1182541.W9ZKL1"/>
<protein>
    <submittedName>
        <fullName evidence="2">Uncharacterized protein</fullName>
    </submittedName>
</protein>
<dbReference type="RefSeq" id="XP_007719273.1">
    <property type="nucleotide sequence ID" value="XM_007721083.1"/>
</dbReference>
<dbReference type="InterPro" id="IPR046341">
    <property type="entry name" value="SET_dom_sf"/>
</dbReference>
<name>W9ZKL1_9EURO</name>
<dbReference type="InterPro" id="IPR050600">
    <property type="entry name" value="SETD3_SETD6_MTase"/>
</dbReference>
<dbReference type="GO" id="GO:0016279">
    <property type="term" value="F:protein-lysine N-methyltransferase activity"/>
    <property type="evidence" value="ECO:0007669"/>
    <property type="project" value="TreeGrafter"/>
</dbReference>
<comment type="caution">
    <text evidence="2">The sequence shown here is derived from an EMBL/GenBank/DDBJ whole genome shotgun (WGS) entry which is preliminary data.</text>
</comment>
<dbReference type="Gene3D" id="3.90.1410.10">
    <property type="entry name" value="set domain protein methyltransferase, domain 1"/>
    <property type="match status" value="1"/>
</dbReference>
<dbReference type="eggNOG" id="KOG1337">
    <property type="taxonomic scope" value="Eukaryota"/>
</dbReference>
<organism evidence="2 3">
    <name type="scientific">Capronia coronata CBS 617.96</name>
    <dbReference type="NCBI Taxonomy" id="1182541"/>
    <lineage>
        <taxon>Eukaryota</taxon>
        <taxon>Fungi</taxon>
        <taxon>Dikarya</taxon>
        <taxon>Ascomycota</taxon>
        <taxon>Pezizomycotina</taxon>
        <taxon>Eurotiomycetes</taxon>
        <taxon>Chaetothyriomycetidae</taxon>
        <taxon>Chaetothyriales</taxon>
        <taxon>Herpotrichiellaceae</taxon>
        <taxon>Capronia</taxon>
    </lineage>
</organism>
<dbReference type="EMBL" id="AMWN01000001">
    <property type="protein sequence ID" value="EXJ95044.1"/>
    <property type="molecule type" value="Genomic_DNA"/>
</dbReference>
<reference evidence="2 3" key="1">
    <citation type="submission" date="2013-03" db="EMBL/GenBank/DDBJ databases">
        <title>The Genome Sequence of Capronia coronata CBS 617.96.</title>
        <authorList>
            <consortium name="The Broad Institute Genomics Platform"/>
            <person name="Cuomo C."/>
            <person name="de Hoog S."/>
            <person name="Gorbushina A."/>
            <person name="Walker B."/>
            <person name="Young S.K."/>
            <person name="Zeng Q."/>
            <person name="Gargeya S."/>
            <person name="Fitzgerald M."/>
            <person name="Haas B."/>
            <person name="Abouelleil A."/>
            <person name="Allen A.W."/>
            <person name="Alvarado L."/>
            <person name="Arachchi H.M."/>
            <person name="Berlin A.M."/>
            <person name="Chapman S.B."/>
            <person name="Gainer-Dewar J."/>
            <person name="Goldberg J."/>
            <person name="Griggs A."/>
            <person name="Gujja S."/>
            <person name="Hansen M."/>
            <person name="Howarth C."/>
            <person name="Imamovic A."/>
            <person name="Ireland A."/>
            <person name="Larimer J."/>
            <person name="McCowan C."/>
            <person name="Murphy C."/>
            <person name="Pearson M."/>
            <person name="Poon T.W."/>
            <person name="Priest M."/>
            <person name="Roberts A."/>
            <person name="Saif S."/>
            <person name="Shea T."/>
            <person name="Sisk P."/>
            <person name="Sykes S."/>
            <person name="Wortman J."/>
            <person name="Nusbaum C."/>
            <person name="Birren B."/>
        </authorList>
    </citation>
    <scope>NUCLEOTIDE SEQUENCE [LARGE SCALE GENOMIC DNA]</scope>
    <source>
        <strain evidence="2 3">CBS 617.96</strain>
    </source>
</reference>
<feature type="region of interest" description="Disordered" evidence="1">
    <location>
        <begin position="1"/>
        <end position="26"/>
    </location>
</feature>
<dbReference type="Proteomes" id="UP000019484">
    <property type="component" value="Unassembled WGS sequence"/>
</dbReference>